<feature type="domain" description="L,D-TPase catalytic" evidence="7">
    <location>
        <begin position="92"/>
        <end position="226"/>
    </location>
</feature>
<dbReference type="GO" id="GO:0005576">
    <property type="term" value="C:extracellular region"/>
    <property type="evidence" value="ECO:0007669"/>
    <property type="project" value="TreeGrafter"/>
</dbReference>
<gene>
    <name evidence="8" type="ORF">A2989_01715</name>
</gene>
<dbReference type="Proteomes" id="UP000177080">
    <property type="component" value="Unassembled WGS sequence"/>
</dbReference>
<dbReference type="InterPro" id="IPR005490">
    <property type="entry name" value="LD_TPept_cat_dom"/>
</dbReference>
<dbReference type="InterPro" id="IPR038063">
    <property type="entry name" value="Transpep_catalytic_dom"/>
</dbReference>
<dbReference type="EMBL" id="MEXN01000003">
    <property type="protein sequence ID" value="OGD04095.1"/>
    <property type="molecule type" value="Genomic_DNA"/>
</dbReference>
<keyword evidence="3 6" id="KW-0133">Cell shape</keyword>
<dbReference type="PROSITE" id="PS52029">
    <property type="entry name" value="LD_TPASE"/>
    <property type="match status" value="1"/>
</dbReference>
<evidence type="ECO:0000256" key="2">
    <source>
        <dbReference type="ARBA" id="ARBA00022679"/>
    </source>
</evidence>
<dbReference type="AlphaFoldDB" id="A0A1F4ZD51"/>
<dbReference type="GO" id="GO:0018104">
    <property type="term" value="P:peptidoglycan-protein cross-linking"/>
    <property type="evidence" value="ECO:0007669"/>
    <property type="project" value="TreeGrafter"/>
</dbReference>
<proteinExistence type="predicted"/>
<dbReference type="Gene3D" id="2.40.440.10">
    <property type="entry name" value="L,D-transpeptidase catalytic domain-like"/>
    <property type="match status" value="1"/>
</dbReference>
<evidence type="ECO:0000256" key="1">
    <source>
        <dbReference type="ARBA" id="ARBA00004752"/>
    </source>
</evidence>
<keyword evidence="4 6" id="KW-0573">Peptidoglycan synthesis</keyword>
<dbReference type="PANTHER" id="PTHR30582">
    <property type="entry name" value="L,D-TRANSPEPTIDASE"/>
    <property type="match status" value="1"/>
</dbReference>
<dbReference type="PANTHER" id="PTHR30582:SF2">
    <property type="entry name" value="L,D-TRANSPEPTIDASE YCIB-RELATED"/>
    <property type="match status" value="1"/>
</dbReference>
<evidence type="ECO:0000256" key="5">
    <source>
        <dbReference type="ARBA" id="ARBA00023316"/>
    </source>
</evidence>
<dbReference type="GO" id="GO:0071555">
    <property type="term" value="P:cell wall organization"/>
    <property type="evidence" value="ECO:0007669"/>
    <property type="project" value="UniProtKB-UniRule"/>
</dbReference>
<keyword evidence="2" id="KW-0808">Transferase</keyword>
<dbReference type="GO" id="GO:0008360">
    <property type="term" value="P:regulation of cell shape"/>
    <property type="evidence" value="ECO:0007669"/>
    <property type="project" value="UniProtKB-UniRule"/>
</dbReference>
<comment type="pathway">
    <text evidence="1 6">Cell wall biogenesis; peptidoglycan biosynthesis.</text>
</comment>
<keyword evidence="5 6" id="KW-0961">Cell wall biogenesis/degradation</keyword>
<feature type="active site" description="Nucleophile" evidence="6">
    <location>
        <position position="186"/>
    </location>
</feature>
<dbReference type="InterPro" id="IPR050979">
    <property type="entry name" value="LD-transpeptidase"/>
</dbReference>
<accession>A0A1F4ZD51</accession>
<reference evidence="8 9" key="1">
    <citation type="journal article" date="2016" name="Nat. Commun.">
        <title>Thousands of microbial genomes shed light on interconnected biogeochemical processes in an aquifer system.</title>
        <authorList>
            <person name="Anantharaman K."/>
            <person name="Brown C.T."/>
            <person name="Hug L.A."/>
            <person name="Sharon I."/>
            <person name="Castelle C.J."/>
            <person name="Probst A.J."/>
            <person name="Thomas B.C."/>
            <person name="Singh A."/>
            <person name="Wilkins M.J."/>
            <person name="Karaoz U."/>
            <person name="Brodie E.L."/>
            <person name="Williams K.H."/>
            <person name="Hubbard S.S."/>
            <person name="Banfield J.F."/>
        </authorList>
    </citation>
    <scope>NUCLEOTIDE SEQUENCE [LARGE SCALE GENOMIC DNA]</scope>
</reference>
<evidence type="ECO:0000256" key="4">
    <source>
        <dbReference type="ARBA" id="ARBA00022984"/>
    </source>
</evidence>
<evidence type="ECO:0000256" key="6">
    <source>
        <dbReference type="PROSITE-ProRule" id="PRU01373"/>
    </source>
</evidence>
<dbReference type="CDD" id="cd16913">
    <property type="entry name" value="YkuD_like"/>
    <property type="match status" value="1"/>
</dbReference>
<dbReference type="STRING" id="1797259.A2989_01715"/>
<feature type="active site" description="Proton donor/acceptor" evidence="6">
    <location>
        <position position="170"/>
    </location>
</feature>
<name>A0A1F4ZD51_9BACT</name>
<sequence>MTLLRPLPLIGLGSLAAFAFLYFSFSAIGKAQNLPGCKVVSDSQVLLQEGQVDPSQTVAFWQNSPISPPSYLTQTLPQSEINVLGISDGENKWIEIDLGRQQLTAHEGDQIAFQSLISSGLWNSTPVGEYRIWYKVRSTKMEGGSRLNGTYYYLPNVPYAMFFRGDFGIHGTYWHSNFGRPMSHGCVNAPTNIAEKLFYWTQPSLPAGKYAVRSSADNPGTRVIIHK</sequence>
<evidence type="ECO:0000256" key="3">
    <source>
        <dbReference type="ARBA" id="ARBA00022960"/>
    </source>
</evidence>
<dbReference type="GO" id="GO:0016740">
    <property type="term" value="F:transferase activity"/>
    <property type="evidence" value="ECO:0007669"/>
    <property type="project" value="UniProtKB-KW"/>
</dbReference>
<evidence type="ECO:0000259" key="7">
    <source>
        <dbReference type="PROSITE" id="PS52029"/>
    </source>
</evidence>
<evidence type="ECO:0000313" key="9">
    <source>
        <dbReference type="Proteomes" id="UP000177080"/>
    </source>
</evidence>
<evidence type="ECO:0000313" key="8">
    <source>
        <dbReference type="EMBL" id="OGD04095.1"/>
    </source>
</evidence>
<dbReference type="SUPFAM" id="SSF141523">
    <property type="entry name" value="L,D-transpeptidase catalytic domain-like"/>
    <property type="match status" value="1"/>
</dbReference>
<organism evidence="8 9">
    <name type="scientific">Candidatus Amesbacteria bacterium RIFCSPLOWO2_01_FULL_48_25</name>
    <dbReference type="NCBI Taxonomy" id="1797259"/>
    <lineage>
        <taxon>Bacteria</taxon>
        <taxon>Candidatus Amesiibacteriota</taxon>
    </lineage>
</organism>
<comment type="caution">
    <text evidence="8">The sequence shown here is derived from an EMBL/GenBank/DDBJ whole genome shotgun (WGS) entry which is preliminary data.</text>
</comment>
<dbReference type="GO" id="GO:0071972">
    <property type="term" value="F:peptidoglycan L,D-transpeptidase activity"/>
    <property type="evidence" value="ECO:0007669"/>
    <property type="project" value="TreeGrafter"/>
</dbReference>
<dbReference type="Pfam" id="PF03734">
    <property type="entry name" value="YkuD"/>
    <property type="match status" value="1"/>
</dbReference>
<dbReference type="UniPathway" id="UPA00219"/>
<protein>
    <recommendedName>
        <fullName evidence="7">L,D-TPase catalytic domain-containing protein</fullName>
    </recommendedName>
</protein>